<gene>
    <name evidence="2" type="ORF">QP433_03480</name>
</gene>
<dbReference type="AlphaFoldDB" id="A0AAJ1Q572"/>
<keyword evidence="1" id="KW-0812">Transmembrane</keyword>
<evidence type="ECO:0000256" key="1">
    <source>
        <dbReference type="SAM" id="Phobius"/>
    </source>
</evidence>
<organism evidence="2 3">
    <name type="scientific">Facklamia hominis</name>
    <dbReference type="NCBI Taxonomy" id="178214"/>
    <lineage>
        <taxon>Bacteria</taxon>
        <taxon>Bacillati</taxon>
        <taxon>Bacillota</taxon>
        <taxon>Bacilli</taxon>
        <taxon>Lactobacillales</taxon>
        <taxon>Aerococcaceae</taxon>
        <taxon>Facklamia</taxon>
    </lineage>
</organism>
<reference evidence="2" key="1">
    <citation type="submission" date="2023-05" db="EMBL/GenBank/DDBJ databases">
        <title>Cataloging the Phylogenetic Diversity of Human Bladder Bacteria.</title>
        <authorList>
            <person name="Du J."/>
        </authorList>
    </citation>
    <scope>NUCLEOTIDE SEQUENCE</scope>
    <source>
        <strain evidence="2">UMB1231</strain>
    </source>
</reference>
<dbReference type="RefSeq" id="WP_285065542.1">
    <property type="nucleotide sequence ID" value="NZ_JASOOE010000005.1"/>
</dbReference>
<keyword evidence="1" id="KW-1133">Transmembrane helix</keyword>
<dbReference type="EMBL" id="JASOOE010000005">
    <property type="protein sequence ID" value="MDK7187034.1"/>
    <property type="molecule type" value="Genomic_DNA"/>
</dbReference>
<name>A0AAJ1Q572_9LACT</name>
<evidence type="ECO:0000313" key="2">
    <source>
        <dbReference type="EMBL" id="MDK7187034.1"/>
    </source>
</evidence>
<protein>
    <submittedName>
        <fullName evidence="2">Uncharacterized protein</fullName>
    </submittedName>
</protein>
<feature type="transmembrane region" description="Helical" evidence="1">
    <location>
        <begin position="91"/>
        <end position="113"/>
    </location>
</feature>
<comment type="caution">
    <text evidence="2">The sequence shown here is derived from an EMBL/GenBank/DDBJ whole genome shotgun (WGS) entry which is preliminary data.</text>
</comment>
<keyword evidence="1" id="KW-0472">Membrane</keyword>
<feature type="transmembrane region" description="Helical" evidence="1">
    <location>
        <begin position="62"/>
        <end position="79"/>
    </location>
</feature>
<proteinExistence type="predicted"/>
<accession>A0AAJ1Q572</accession>
<evidence type="ECO:0000313" key="3">
    <source>
        <dbReference type="Proteomes" id="UP001229251"/>
    </source>
</evidence>
<dbReference type="Proteomes" id="UP001229251">
    <property type="component" value="Unassembled WGS sequence"/>
</dbReference>
<sequence>MKIFDLILTALLTLFIFEQSMKAVKKSQDVSNKSIRTLVGVYVLIYASFYVFSSYEFTTQSHVFFTIIYLIYLYVTYLYNKNSDFDRSEILLMLVVFVNVLPTIAVCLFAKIFHLT</sequence>
<feature type="transmembrane region" description="Helical" evidence="1">
    <location>
        <begin position="38"/>
        <end position="55"/>
    </location>
</feature>